<dbReference type="AlphaFoldDB" id="A0A9J5XYK0"/>
<organism evidence="2 3">
    <name type="scientific">Solanum commersonii</name>
    <name type="common">Commerson's wild potato</name>
    <name type="synonym">Commerson's nightshade</name>
    <dbReference type="NCBI Taxonomy" id="4109"/>
    <lineage>
        <taxon>Eukaryota</taxon>
        <taxon>Viridiplantae</taxon>
        <taxon>Streptophyta</taxon>
        <taxon>Embryophyta</taxon>
        <taxon>Tracheophyta</taxon>
        <taxon>Spermatophyta</taxon>
        <taxon>Magnoliopsida</taxon>
        <taxon>eudicotyledons</taxon>
        <taxon>Gunneridae</taxon>
        <taxon>Pentapetalae</taxon>
        <taxon>asterids</taxon>
        <taxon>lamiids</taxon>
        <taxon>Solanales</taxon>
        <taxon>Solanaceae</taxon>
        <taxon>Solanoideae</taxon>
        <taxon>Solaneae</taxon>
        <taxon>Solanum</taxon>
    </lineage>
</organism>
<gene>
    <name evidence="2" type="ORF">H5410_043209</name>
</gene>
<protein>
    <submittedName>
        <fullName evidence="2">Uncharacterized protein</fullName>
    </submittedName>
</protein>
<proteinExistence type="predicted"/>
<evidence type="ECO:0000313" key="3">
    <source>
        <dbReference type="Proteomes" id="UP000824120"/>
    </source>
</evidence>
<sequence>MSFHNTNTNSTNHVPSFHSDPSEGMPSSSLTLTIEPQPRMENPNCSATPPQTLLLFATQPVHPLHQPMLWVEMALQGRAPIFSMDINSRIHHNTLELKLLNPVDHRGDETSHGELCQSNVVDPPSSAPCNCYGTYLIISMFSQI</sequence>
<dbReference type="OrthoDB" id="10560360at2759"/>
<evidence type="ECO:0000313" key="2">
    <source>
        <dbReference type="EMBL" id="KAG5592695.1"/>
    </source>
</evidence>
<accession>A0A9J5XYK0</accession>
<feature type="compositionally biased region" description="Low complexity" evidence="1">
    <location>
        <begin position="1"/>
        <end position="12"/>
    </location>
</feature>
<reference evidence="2 3" key="1">
    <citation type="submission" date="2020-09" db="EMBL/GenBank/DDBJ databases">
        <title>De no assembly of potato wild relative species, Solanum commersonii.</title>
        <authorList>
            <person name="Cho K."/>
        </authorList>
    </citation>
    <scope>NUCLEOTIDE SEQUENCE [LARGE SCALE GENOMIC DNA]</scope>
    <source>
        <strain evidence="2">LZ3.2</strain>
        <tissue evidence="2">Leaf</tissue>
    </source>
</reference>
<feature type="region of interest" description="Disordered" evidence="1">
    <location>
        <begin position="1"/>
        <end position="28"/>
    </location>
</feature>
<comment type="caution">
    <text evidence="2">The sequence shown here is derived from an EMBL/GenBank/DDBJ whole genome shotgun (WGS) entry which is preliminary data.</text>
</comment>
<evidence type="ECO:0000256" key="1">
    <source>
        <dbReference type="SAM" id="MobiDB-lite"/>
    </source>
</evidence>
<name>A0A9J5XYK0_SOLCO</name>
<dbReference type="Proteomes" id="UP000824120">
    <property type="component" value="Chromosome 8"/>
</dbReference>
<keyword evidence="3" id="KW-1185">Reference proteome</keyword>
<dbReference type="EMBL" id="JACXVP010000008">
    <property type="protein sequence ID" value="KAG5592695.1"/>
    <property type="molecule type" value="Genomic_DNA"/>
</dbReference>